<feature type="region of interest" description="Disordered" evidence="1">
    <location>
        <begin position="1443"/>
        <end position="1558"/>
    </location>
</feature>
<feature type="region of interest" description="Disordered" evidence="1">
    <location>
        <begin position="1611"/>
        <end position="1672"/>
    </location>
</feature>
<feature type="region of interest" description="Disordered" evidence="1">
    <location>
        <begin position="1053"/>
        <end position="1150"/>
    </location>
</feature>
<dbReference type="InterPro" id="IPR029058">
    <property type="entry name" value="AB_hydrolase_fold"/>
</dbReference>
<feature type="region of interest" description="Disordered" evidence="1">
    <location>
        <begin position="1279"/>
        <end position="1317"/>
    </location>
</feature>
<evidence type="ECO:0000313" key="3">
    <source>
        <dbReference type="EMBL" id="GJN93561.1"/>
    </source>
</evidence>
<feature type="region of interest" description="Disordered" evidence="1">
    <location>
        <begin position="883"/>
        <end position="916"/>
    </location>
</feature>
<feature type="compositionally biased region" description="Pro residues" evidence="1">
    <location>
        <begin position="1083"/>
        <end position="1096"/>
    </location>
</feature>
<feature type="region of interest" description="Disordered" evidence="1">
    <location>
        <begin position="816"/>
        <end position="841"/>
    </location>
</feature>
<feature type="compositionally biased region" description="Low complexity" evidence="1">
    <location>
        <begin position="1139"/>
        <end position="1150"/>
    </location>
</feature>
<evidence type="ECO:0000313" key="4">
    <source>
        <dbReference type="Proteomes" id="UP001342314"/>
    </source>
</evidence>
<organism evidence="3 4">
    <name type="scientific">Rhodotorula paludigena</name>
    <dbReference type="NCBI Taxonomy" id="86838"/>
    <lineage>
        <taxon>Eukaryota</taxon>
        <taxon>Fungi</taxon>
        <taxon>Dikarya</taxon>
        <taxon>Basidiomycota</taxon>
        <taxon>Pucciniomycotina</taxon>
        <taxon>Microbotryomycetes</taxon>
        <taxon>Sporidiobolales</taxon>
        <taxon>Sporidiobolaceae</taxon>
        <taxon>Rhodotorula</taxon>
    </lineage>
</organism>
<reference evidence="3 4" key="1">
    <citation type="submission" date="2021-12" db="EMBL/GenBank/DDBJ databases">
        <title>High titer production of polyol ester of fatty acids by Rhodotorula paludigena BS15 towards product separation-free biomass refinery.</title>
        <authorList>
            <person name="Mano J."/>
            <person name="Ono H."/>
            <person name="Tanaka T."/>
            <person name="Naito K."/>
            <person name="Sushida H."/>
            <person name="Ike M."/>
            <person name="Tokuyasu K."/>
            <person name="Kitaoka M."/>
        </authorList>
    </citation>
    <scope>NUCLEOTIDE SEQUENCE [LARGE SCALE GENOMIC DNA]</scope>
    <source>
        <strain evidence="3 4">BS15</strain>
    </source>
</reference>
<keyword evidence="4" id="KW-1185">Reference proteome</keyword>
<feature type="compositionally biased region" description="Low complexity" evidence="1">
    <location>
        <begin position="1179"/>
        <end position="1190"/>
    </location>
</feature>
<feature type="compositionally biased region" description="Low complexity" evidence="1">
    <location>
        <begin position="626"/>
        <end position="652"/>
    </location>
</feature>
<proteinExistence type="predicted"/>
<dbReference type="InterPro" id="IPR003140">
    <property type="entry name" value="PLipase/COase/thioEstase"/>
</dbReference>
<accession>A0AAV5GMP1</accession>
<feature type="compositionally biased region" description="Low complexity" evidence="1">
    <location>
        <begin position="506"/>
        <end position="521"/>
    </location>
</feature>
<feature type="compositionally biased region" description="Low complexity" evidence="1">
    <location>
        <begin position="586"/>
        <end position="601"/>
    </location>
</feature>
<feature type="region of interest" description="Disordered" evidence="1">
    <location>
        <begin position="326"/>
        <end position="362"/>
    </location>
</feature>
<dbReference type="EMBL" id="BQKY01000014">
    <property type="protein sequence ID" value="GJN93561.1"/>
    <property type="molecule type" value="Genomic_DNA"/>
</dbReference>
<feature type="region of interest" description="Disordered" evidence="1">
    <location>
        <begin position="393"/>
        <end position="454"/>
    </location>
</feature>
<feature type="compositionally biased region" description="Low complexity" evidence="1">
    <location>
        <begin position="1097"/>
        <end position="1114"/>
    </location>
</feature>
<feature type="region of interest" description="Disordered" evidence="1">
    <location>
        <begin position="1355"/>
        <end position="1393"/>
    </location>
</feature>
<sequence length="1701" mass="177030">MKERLGLEATHEQPMQPQLDLRPVQTAATHPRPNLAAVSPVLRGDYSPSRDGVDANLVILLHGLGDTSAPFARLGQQLNLPQTAVLSLQAPERVPLLEEEAYQWWDSFDALGEIIPNPNPSATLHLLKKLLEHLTAPISPSASASRASESAAATTGCGWHPSQLHLFGYAQGGSCAGELALAWAREHPVASSSPPSSFSSSASPVPHRTDAHLGSLVAISAPLLSHPTPSPATRARTRALVVVRKPEERSVGVQSWEKGFEGVRVARLEGGRGREGMPRGMDEWREIMRFWSEVLVRKSALELSGEVYEISGGTARLREQHRSNIDAFDAEVQGEKAGRGSDSEAREGEKESRSGKSELLPSPALGAYEHLHEHEHDLDQLPRTVSRVRPLAASSLPLPTERATGSISAMSPPEHGEQQEEEEQQDQRSAALQRPALPAHAASAPALDSAQHHPLAAPLGNSALAAQTYAHAAHADWTATSVPFEHHAGAHAGTPDAPFAAPPLPLQQHHQPSQPLRQLPPGAAYAPARQSDLPKLQMPHAPYSHAHPWQMQPTPPASHEPATPSQHWSSSAPLTASTTNYSRPLPTSAATPPSATFAQTPHQQPPRPPSLHQRRSFIAPSPASPPSSTLPLPTSASSPSSSRARTPSSTRAAAALAADRAASIPSFVPAAAFSPEDRGPYPPSQASPIRERAPPLALDADPAGAGAQGRPASLAFDPPTLAPAAAAAVGSAADGDMAGVGRHTLVRASGGGGGALPSASVAGPSSSAPAVTSPSRSGGAPTPASALAAAKSPQLVQPSAQALQAAAVSSAAQLSSLPFPSAPGPTAPQQQPQQLPPHLTPQPEICVECMMRDRDMADVDVSTPGVWDRASDADWDDQCRWEAEHPHPHSHTPSAEGAEGASAESAGGGGARRAGVARDSSSAGCYSAGMGAGAGTGAGGARRRFGKGQLLTSGNLKVWTTMNPPATAHRWKTLQVYLATQAHFLELDRQAREAAGGVPYSMPPPHPLERDSLVAQPRPLDSRLSTMTARDRSSSLLSPTALAAEKAALEQEERALRATKSRSSRATLADETNRHSSASLFPPGSPSIAPPQPPFAASPSMGVTSSGSSMRSYSAGDQPWLANPLRRMSSANQPYPTVSSSPPKSPAASTASMRFAFPKFARSTTDLRSIHGGNGGGASPRSASPARLSGIDADGRRTSMWSRFRQSASASVLSFAPSGSMMDMHLGLSQDKHMHHHMPYGVGTASHGGAHYGPGGGFGGAHGGAQAYETYAAMSDPAVARHADRRERDRVLAASQAAERAAAAGSPSETGGKKKKKGLKGFFNKLVGGKKERVTSNSAPATPGAEEVPFDASFADDDELAPPPPLSALANEPRYHQRSASNSSIDSFGPYTPPLPASQHFRASYTAPVNAAADRQSIMTMGSYASSRSKQALNSGVYGAGRPPTIASGNSYSRPSFDSLRDQAGAGSFARPGSPEQGGAAADGGEPEVLVAGDDCDDATPPAQSFAAHNIPPPHAQPRLQKSLPLLPSEAMQRPPSFPPPTHQHGADPYVASGPDGFVHPSATNMPYSTAAGQYGASRSAYSLHGAALGSQTNFPDEFGYDPRAAGDLRNATVTGSGSGVGAGQTVRKSRSRSKVFSMHFGGLGKKSASKHSPGSSPEVPPLPSPAAGMRGASLDSASLVGNRFGPYEARYPAEGLVAMR</sequence>
<dbReference type="Proteomes" id="UP001342314">
    <property type="component" value="Unassembled WGS sequence"/>
</dbReference>
<feature type="compositionally biased region" description="Low complexity" evidence="1">
    <location>
        <begin position="894"/>
        <end position="905"/>
    </location>
</feature>
<protein>
    <recommendedName>
        <fullName evidence="2">Phospholipase/carboxylesterase/thioesterase domain-containing protein</fullName>
    </recommendedName>
</protein>
<dbReference type="GO" id="GO:0016787">
    <property type="term" value="F:hydrolase activity"/>
    <property type="evidence" value="ECO:0007669"/>
    <property type="project" value="InterPro"/>
</dbReference>
<feature type="domain" description="Phospholipase/carboxylesterase/thioesterase" evidence="2">
    <location>
        <begin position="55"/>
        <end position="177"/>
    </location>
</feature>
<feature type="region of interest" description="Disordered" evidence="1">
    <location>
        <begin position="750"/>
        <end position="790"/>
    </location>
</feature>
<feature type="region of interest" description="Disordered" evidence="1">
    <location>
        <begin position="487"/>
        <end position="652"/>
    </location>
</feature>
<gene>
    <name evidence="3" type="ORF">Rhopal_006618-T1</name>
</gene>
<comment type="caution">
    <text evidence="3">The sequence shown here is derived from an EMBL/GenBank/DDBJ whole genome shotgun (WGS) entry which is preliminary data.</text>
</comment>
<feature type="compositionally biased region" description="Polar residues" evidence="1">
    <location>
        <begin position="1447"/>
        <end position="1456"/>
    </location>
</feature>
<evidence type="ECO:0000256" key="1">
    <source>
        <dbReference type="SAM" id="MobiDB-lite"/>
    </source>
</evidence>
<feature type="compositionally biased region" description="Basic and acidic residues" evidence="1">
    <location>
        <begin position="1279"/>
        <end position="1291"/>
    </location>
</feature>
<feature type="region of interest" description="Disordered" evidence="1">
    <location>
        <begin position="996"/>
        <end position="1015"/>
    </location>
</feature>
<feature type="compositionally biased region" description="Low complexity" evidence="1">
    <location>
        <begin position="756"/>
        <end position="790"/>
    </location>
</feature>
<feature type="compositionally biased region" description="Low complexity" evidence="1">
    <location>
        <begin position="435"/>
        <end position="449"/>
    </location>
</feature>
<feature type="region of interest" description="Disordered" evidence="1">
    <location>
        <begin position="1166"/>
        <end position="1192"/>
    </location>
</feature>
<dbReference type="SUPFAM" id="SSF53474">
    <property type="entry name" value="alpha/beta-Hydrolases"/>
    <property type="match status" value="1"/>
</dbReference>
<feature type="compositionally biased region" description="Low complexity" evidence="1">
    <location>
        <begin position="1293"/>
        <end position="1304"/>
    </location>
</feature>
<name>A0AAV5GMP1_9BASI</name>
<dbReference type="Gene3D" id="3.40.50.1820">
    <property type="entry name" value="alpha/beta hydrolase"/>
    <property type="match status" value="1"/>
</dbReference>
<feature type="compositionally biased region" description="Basic and acidic residues" evidence="1">
    <location>
        <begin position="333"/>
        <end position="356"/>
    </location>
</feature>
<feature type="compositionally biased region" description="Polar residues" evidence="1">
    <location>
        <begin position="563"/>
        <end position="582"/>
    </location>
</feature>
<dbReference type="Pfam" id="PF02230">
    <property type="entry name" value="Abhydrolase_2"/>
    <property type="match status" value="1"/>
</dbReference>
<feature type="compositionally biased region" description="Polar residues" evidence="1">
    <location>
        <begin position="1129"/>
        <end position="1138"/>
    </location>
</feature>
<evidence type="ECO:0000259" key="2">
    <source>
        <dbReference type="Pfam" id="PF02230"/>
    </source>
</evidence>